<name>A0A6V7UQB1_MELEN</name>
<dbReference type="InterPro" id="IPR040264">
    <property type="entry name" value="T15H9.4-like"/>
</dbReference>
<dbReference type="Proteomes" id="UP000580250">
    <property type="component" value="Unassembled WGS sequence"/>
</dbReference>
<evidence type="ECO:0000256" key="1">
    <source>
        <dbReference type="SAM" id="MobiDB-lite"/>
    </source>
</evidence>
<feature type="domain" description="PDZ" evidence="2">
    <location>
        <begin position="158"/>
        <end position="211"/>
    </location>
</feature>
<evidence type="ECO:0000313" key="3">
    <source>
        <dbReference type="EMBL" id="CAD2163412.1"/>
    </source>
</evidence>
<dbReference type="Pfam" id="PF00595">
    <property type="entry name" value="PDZ"/>
    <property type="match status" value="1"/>
</dbReference>
<protein>
    <recommendedName>
        <fullName evidence="2">PDZ domain-containing protein</fullName>
    </recommendedName>
</protein>
<dbReference type="InterPro" id="IPR036034">
    <property type="entry name" value="PDZ_sf"/>
</dbReference>
<gene>
    <name evidence="3" type="ORF">MENT_LOCUS15999</name>
</gene>
<dbReference type="PROSITE" id="PS50106">
    <property type="entry name" value="PDZ"/>
    <property type="match status" value="1"/>
</dbReference>
<dbReference type="InterPro" id="IPR001478">
    <property type="entry name" value="PDZ"/>
</dbReference>
<dbReference type="SUPFAM" id="SSF50156">
    <property type="entry name" value="PDZ domain-like"/>
    <property type="match status" value="2"/>
</dbReference>
<feature type="compositionally biased region" description="Acidic residues" evidence="1">
    <location>
        <begin position="322"/>
        <end position="337"/>
    </location>
</feature>
<reference evidence="3 4" key="1">
    <citation type="submission" date="2020-08" db="EMBL/GenBank/DDBJ databases">
        <authorList>
            <person name="Koutsovoulos G."/>
            <person name="Danchin GJ E."/>
        </authorList>
    </citation>
    <scope>NUCLEOTIDE SEQUENCE [LARGE SCALE GENOMIC DNA]</scope>
</reference>
<dbReference type="PANTHER" id="PTHR31327">
    <property type="entry name" value="SPERM MEIOSIS PDZ DOMAIN CONTAINING PROTEINS-RELATED"/>
    <property type="match status" value="1"/>
</dbReference>
<accession>A0A6V7UQB1</accession>
<dbReference type="PANTHER" id="PTHR31327:SF5">
    <property type="entry name" value="PDZ DOMAIN-CONTAINING PROTEIN"/>
    <property type="match status" value="1"/>
</dbReference>
<evidence type="ECO:0000313" key="4">
    <source>
        <dbReference type="Proteomes" id="UP000580250"/>
    </source>
</evidence>
<dbReference type="OrthoDB" id="5847145at2759"/>
<dbReference type="EMBL" id="CAJEWN010000097">
    <property type="protein sequence ID" value="CAD2163412.1"/>
    <property type="molecule type" value="Genomic_DNA"/>
</dbReference>
<organism evidence="3 4">
    <name type="scientific">Meloidogyne enterolobii</name>
    <name type="common">Root-knot nematode worm</name>
    <name type="synonym">Meloidogyne mayaguensis</name>
    <dbReference type="NCBI Taxonomy" id="390850"/>
    <lineage>
        <taxon>Eukaryota</taxon>
        <taxon>Metazoa</taxon>
        <taxon>Ecdysozoa</taxon>
        <taxon>Nematoda</taxon>
        <taxon>Chromadorea</taxon>
        <taxon>Rhabditida</taxon>
        <taxon>Tylenchina</taxon>
        <taxon>Tylenchomorpha</taxon>
        <taxon>Tylenchoidea</taxon>
        <taxon>Meloidogynidae</taxon>
        <taxon>Meloidogyninae</taxon>
        <taxon>Meloidogyne</taxon>
    </lineage>
</organism>
<dbReference type="SMART" id="SM00228">
    <property type="entry name" value="PDZ"/>
    <property type="match status" value="1"/>
</dbReference>
<evidence type="ECO:0000259" key="2">
    <source>
        <dbReference type="PROSITE" id="PS50106"/>
    </source>
</evidence>
<comment type="caution">
    <text evidence="3">The sequence shown here is derived from an EMBL/GenBank/DDBJ whole genome shotgun (WGS) entry which is preliminary data.</text>
</comment>
<dbReference type="AlphaFoldDB" id="A0A6V7UQB1"/>
<feature type="region of interest" description="Disordered" evidence="1">
    <location>
        <begin position="276"/>
        <end position="337"/>
    </location>
</feature>
<proteinExistence type="predicted"/>
<sequence length="337" mass="38191">MHKPTLQLTALRDDNAVLNSTKGRFWFVAVLLTLALASQYNGRETRMYHTRKYIEEHEATIEIQDSDMGLTFFSGSSPPRIQKIDLFSYFIGWLFIGDWIVQIDKRAIKSAEDFTAATQHSGAQPKSLLIRFRRDDYFKMATLKVAEVKRKLNCISVFMQIRWREDLPVGIVVERKGANIVVASVESGSMAAQNIFPGDVLVDVNGREVNNNVSAAKKVLFLQAIRQSIIEKKNVVLKLERDITPLKMISTPAVDVLAMLKRQRGFWKRRSKFEPIEEEGPGKPKRVYHVPNVESEPLPVDDTGKKLVATPSRDGGTRAEEPVETAEEEPATEEEEF</sequence>
<dbReference type="Gene3D" id="2.30.42.10">
    <property type="match status" value="1"/>
</dbReference>